<dbReference type="Proteomes" id="UP001157961">
    <property type="component" value="Unassembled WGS sequence"/>
</dbReference>
<feature type="transmembrane region" description="Helical" evidence="1">
    <location>
        <begin position="35"/>
        <end position="57"/>
    </location>
</feature>
<accession>A0ABY1PAW2</accession>
<evidence type="ECO:0000256" key="1">
    <source>
        <dbReference type="SAM" id="Phobius"/>
    </source>
</evidence>
<protein>
    <submittedName>
        <fullName evidence="2">Uncharacterized protein</fullName>
    </submittedName>
</protein>
<evidence type="ECO:0000313" key="2">
    <source>
        <dbReference type="EMBL" id="SMP30383.1"/>
    </source>
</evidence>
<feature type="transmembrane region" description="Helical" evidence="1">
    <location>
        <begin position="6"/>
        <end position="23"/>
    </location>
</feature>
<name>A0ABY1PAW2_9RHOB</name>
<feature type="transmembrane region" description="Helical" evidence="1">
    <location>
        <begin position="77"/>
        <end position="99"/>
    </location>
</feature>
<dbReference type="EMBL" id="FXTY01000007">
    <property type="protein sequence ID" value="SMP30383.1"/>
    <property type="molecule type" value="Genomic_DNA"/>
</dbReference>
<reference evidence="2 3" key="1">
    <citation type="submission" date="2017-05" db="EMBL/GenBank/DDBJ databases">
        <authorList>
            <person name="Varghese N."/>
            <person name="Submissions S."/>
        </authorList>
    </citation>
    <scope>NUCLEOTIDE SEQUENCE [LARGE SCALE GENOMIC DNA]</scope>
    <source>
        <strain evidence="2 3">DSM 29734</strain>
    </source>
</reference>
<sequence>MNTAIAVTFLATPFVAIILSIWIGARAFFSDRHPLVGLSLMLLSPLTFFWPFGVIFVSAQVPLEAKLTWWGNVFAPLFWGGLAGGCFSVGGVLLYLCVVSDEKLKNLLASCLTLGWFFWFLWAFVFDHSHSI</sequence>
<keyword evidence="1" id="KW-0812">Transmembrane</keyword>
<keyword evidence="3" id="KW-1185">Reference proteome</keyword>
<keyword evidence="1" id="KW-1133">Transmembrane helix</keyword>
<keyword evidence="1" id="KW-0472">Membrane</keyword>
<gene>
    <name evidence="2" type="ORF">SAMN06265373_10736</name>
</gene>
<organism evidence="2 3">
    <name type="scientific">Shimia sagamensis</name>
    <dbReference type="NCBI Taxonomy" id="1566352"/>
    <lineage>
        <taxon>Bacteria</taxon>
        <taxon>Pseudomonadati</taxon>
        <taxon>Pseudomonadota</taxon>
        <taxon>Alphaproteobacteria</taxon>
        <taxon>Rhodobacterales</taxon>
        <taxon>Roseobacteraceae</taxon>
    </lineage>
</organism>
<evidence type="ECO:0000313" key="3">
    <source>
        <dbReference type="Proteomes" id="UP001157961"/>
    </source>
</evidence>
<feature type="transmembrane region" description="Helical" evidence="1">
    <location>
        <begin position="106"/>
        <end position="126"/>
    </location>
</feature>
<comment type="caution">
    <text evidence="2">The sequence shown here is derived from an EMBL/GenBank/DDBJ whole genome shotgun (WGS) entry which is preliminary data.</text>
</comment>
<proteinExistence type="predicted"/>